<dbReference type="EMBL" id="LJKE01000056">
    <property type="protein sequence ID" value="KZD63354.1"/>
    <property type="molecule type" value="Genomic_DNA"/>
</dbReference>
<organism evidence="1 2">
    <name type="scientific">Bacillus cereus</name>
    <dbReference type="NCBI Taxonomy" id="1396"/>
    <lineage>
        <taxon>Bacteria</taxon>
        <taxon>Bacillati</taxon>
        <taxon>Bacillota</taxon>
        <taxon>Bacilli</taxon>
        <taxon>Bacillales</taxon>
        <taxon>Bacillaceae</taxon>
        <taxon>Bacillus</taxon>
        <taxon>Bacillus cereus group</taxon>
    </lineage>
</organism>
<name>A0A161T424_BACCE</name>
<comment type="caution">
    <text evidence="1">The sequence shown here is derived from an EMBL/GenBank/DDBJ whole genome shotgun (WGS) entry which is preliminary data.</text>
</comment>
<accession>A0A161T424</accession>
<reference evidence="1 2" key="1">
    <citation type="submission" date="2015-09" db="EMBL/GenBank/DDBJ databases">
        <title>Bacillus cereus food isolates.</title>
        <authorList>
            <person name="Boekhorst J."/>
        </authorList>
    </citation>
    <scope>NUCLEOTIDE SEQUENCE [LARGE SCALE GENOMIC DNA]</scope>
    <source>
        <strain evidence="1 2">B4088</strain>
    </source>
</reference>
<sequence>MTVPKEEALAIATSILRRKAKRIEHSREHIFNLLSDIESSPSLDKEEKEWFAQQFRFVLENILINDDKQSTYWNS</sequence>
<proteinExistence type="predicted"/>
<dbReference type="Proteomes" id="UP000076482">
    <property type="component" value="Unassembled WGS sequence"/>
</dbReference>
<evidence type="ECO:0000313" key="1">
    <source>
        <dbReference type="EMBL" id="KZD63354.1"/>
    </source>
</evidence>
<gene>
    <name evidence="1" type="ORF">B4088_3339</name>
</gene>
<dbReference type="AlphaFoldDB" id="A0A161T424"/>
<protein>
    <submittedName>
        <fullName evidence="1">Uncharacterized protein</fullName>
    </submittedName>
</protein>
<dbReference type="RefSeq" id="WP_063261654.1">
    <property type="nucleotide sequence ID" value="NZ_LJKE01000056.1"/>
</dbReference>
<dbReference type="PATRIC" id="fig|1396.535.peg.3985"/>
<evidence type="ECO:0000313" key="2">
    <source>
        <dbReference type="Proteomes" id="UP000076482"/>
    </source>
</evidence>